<dbReference type="Proteomes" id="UP000030960">
    <property type="component" value="Unassembled WGS sequence"/>
</dbReference>
<dbReference type="PATRIC" id="fig|1515334.3.peg.1846"/>
<dbReference type="InterPro" id="IPR000868">
    <property type="entry name" value="Isochorismatase-like_dom"/>
</dbReference>
<dbReference type="InterPro" id="IPR050272">
    <property type="entry name" value="Isochorismatase-like_hydrls"/>
</dbReference>
<accession>A0A0B3SAZ1</accession>
<organism evidence="3 4">
    <name type="scientific">Mameliella alba</name>
    <dbReference type="NCBI Taxonomy" id="561184"/>
    <lineage>
        <taxon>Bacteria</taxon>
        <taxon>Pseudomonadati</taxon>
        <taxon>Pseudomonadota</taxon>
        <taxon>Alphaproteobacteria</taxon>
        <taxon>Rhodobacterales</taxon>
        <taxon>Roseobacteraceae</taxon>
        <taxon>Mameliella</taxon>
    </lineage>
</organism>
<evidence type="ECO:0000313" key="3">
    <source>
        <dbReference type="EMBL" id="KHQ53846.1"/>
    </source>
</evidence>
<protein>
    <submittedName>
        <fullName evidence="3">Putative isochorismatase family protein</fullName>
        <ecNumber evidence="3">3.-.-.-</ecNumber>
    </submittedName>
</protein>
<evidence type="ECO:0000256" key="1">
    <source>
        <dbReference type="ARBA" id="ARBA00022801"/>
    </source>
</evidence>
<dbReference type="Gene3D" id="3.40.50.850">
    <property type="entry name" value="Isochorismatase-like"/>
    <property type="match status" value="1"/>
</dbReference>
<reference evidence="3 4" key="1">
    <citation type="submission" date="2014-10" db="EMBL/GenBank/DDBJ databases">
        <title>Genome sequence of Ponticoccus sp. strain UMTAT08 isolated from clonal culture of toxic dinoflagellate Alexandrium tamiyavanichii.</title>
        <authorList>
            <person name="Gan H.Y."/>
            <person name="Muhd D.-D."/>
            <person name="Mohd Noor M.E."/>
            <person name="Yeong Y.S."/>
            <person name="Usup G."/>
        </authorList>
    </citation>
    <scope>NUCLEOTIDE SEQUENCE [LARGE SCALE GENOMIC DNA]</scope>
    <source>
        <strain evidence="3 4">UMTAT08</strain>
    </source>
</reference>
<dbReference type="InterPro" id="IPR036380">
    <property type="entry name" value="Isochorismatase-like_sf"/>
</dbReference>
<dbReference type="PANTHER" id="PTHR43540:SF6">
    <property type="entry name" value="ISOCHORISMATASE-LIKE DOMAIN-CONTAINING PROTEIN"/>
    <property type="match status" value="1"/>
</dbReference>
<dbReference type="GO" id="GO:0016787">
    <property type="term" value="F:hydrolase activity"/>
    <property type="evidence" value="ECO:0007669"/>
    <property type="project" value="UniProtKB-KW"/>
</dbReference>
<dbReference type="SUPFAM" id="SSF52499">
    <property type="entry name" value="Isochorismatase-like hydrolases"/>
    <property type="match status" value="1"/>
</dbReference>
<dbReference type="EC" id="3.-.-.-" evidence="3"/>
<dbReference type="OrthoDB" id="8477867at2"/>
<feature type="domain" description="Isochorismatase-like" evidence="2">
    <location>
        <begin position="55"/>
        <end position="253"/>
    </location>
</feature>
<dbReference type="AlphaFoldDB" id="A0A0B3SAZ1"/>
<dbReference type="CDD" id="cd00431">
    <property type="entry name" value="cysteine_hydrolases"/>
    <property type="match status" value="1"/>
</dbReference>
<dbReference type="STRING" id="561184.SAMN05216376_10119"/>
<sequence length="263" mass="28520">MTDLSPDTPLPLGATPRNAWHVSKSSVDMTRSQPPVRPVTLRDRDRTVTIDLSRTAIIVIDMQNDFCHGDGWLAQLGVDVSPARAQIAPLQALLPELRAQDVPVIWLNWGNRPDRMNLPPSVLHVYDPDGRSTGIGKPLPSNGSHVLEEGSWAAAVVDELAPEPGDIAVSKYRMSGFQDTELDSILRNLSITTVLFAGVNADQCVLCTLQDANFLGYDVIMLEDCSGTTSPGYCMDATLYNVRQCFGFVGDSKDILKAIGDGA</sequence>
<keyword evidence="1 3" id="KW-0378">Hydrolase</keyword>
<keyword evidence="4" id="KW-1185">Reference proteome</keyword>
<comment type="caution">
    <text evidence="3">The sequence shown here is derived from an EMBL/GenBank/DDBJ whole genome shotgun (WGS) entry which is preliminary data.</text>
</comment>
<evidence type="ECO:0000259" key="2">
    <source>
        <dbReference type="Pfam" id="PF00857"/>
    </source>
</evidence>
<proteinExistence type="predicted"/>
<dbReference type="EMBL" id="JSUQ01000006">
    <property type="protein sequence ID" value="KHQ53846.1"/>
    <property type="molecule type" value="Genomic_DNA"/>
</dbReference>
<dbReference type="Pfam" id="PF00857">
    <property type="entry name" value="Isochorismatase"/>
    <property type="match status" value="1"/>
</dbReference>
<name>A0A0B3SAZ1_9RHOB</name>
<gene>
    <name evidence="3" type="ORF">OA50_01835</name>
</gene>
<dbReference type="PANTHER" id="PTHR43540">
    <property type="entry name" value="PEROXYUREIDOACRYLATE/UREIDOACRYLATE AMIDOHYDROLASE-RELATED"/>
    <property type="match status" value="1"/>
</dbReference>
<dbReference type="RefSeq" id="WP_043139961.1">
    <property type="nucleotide sequence ID" value="NZ_JBAWKR010000001.1"/>
</dbReference>
<evidence type="ECO:0000313" key="4">
    <source>
        <dbReference type="Proteomes" id="UP000030960"/>
    </source>
</evidence>